<name>A0A2N9AUC5_METEX</name>
<protein>
    <submittedName>
        <fullName evidence="1">Uncharacterized protein</fullName>
    </submittedName>
</protein>
<dbReference type="EMBL" id="LT962688">
    <property type="protein sequence ID" value="SOR30946.1"/>
    <property type="molecule type" value="Genomic_DNA"/>
</dbReference>
<sequence>MTRRFTDFRFETHSDEVVTGSSKECALKHRPRDTGLMPSGRIRL</sequence>
<dbReference type="Proteomes" id="UP000233769">
    <property type="component" value="Chromosome tk0001"/>
</dbReference>
<gene>
    <name evidence="1" type="ORF">TK0001_4344</name>
</gene>
<proteinExistence type="predicted"/>
<evidence type="ECO:0000313" key="2">
    <source>
        <dbReference type="Proteomes" id="UP000233769"/>
    </source>
</evidence>
<organism evidence="1 2">
    <name type="scientific">Methylorubrum extorquens</name>
    <name type="common">Methylobacterium dichloromethanicum</name>
    <name type="synonym">Methylobacterium extorquens</name>
    <dbReference type="NCBI Taxonomy" id="408"/>
    <lineage>
        <taxon>Bacteria</taxon>
        <taxon>Pseudomonadati</taxon>
        <taxon>Pseudomonadota</taxon>
        <taxon>Alphaproteobacteria</taxon>
        <taxon>Hyphomicrobiales</taxon>
        <taxon>Methylobacteriaceae</taxon>
        <taxon>Methylorubrum</taxon>
    </lineage>
</organism>
<dbReference type="AlphaFoldDB" id="A0A2N9AUC5"/>
<accession>A0A2N9AUC5</accession>
<reference evidence="2" key="1">
    <citation type="submission" date="2017-10" db="EMBL/GenBank/DDBJ databases">
        <authorList>
            <person name="Regsiter A."/>
            <person name="William W."/>
        </authorList>
    </citation>
    <scope>NUCLEOTIDE SEQUENCE [LARGE SCALE GENOMIC DNA]</scope>
</reference>
<evidence type="ECO:0000313" key="1">
    <source>
        <dbReference type="EMBL" id="SOR30946.1"/>
    </source>
</evidence>